<feature type="compositionally biased region" description="Polar residues" evidence="7">
    <location>
        <begin position="477"/>
        <end position="489"/>
    </location>
</feature>
<dbReference type="InterPro" id="IPR042525">
    <property type="entry name" value="Rad52_Rad59_Rad22_sf"/>
</dbReference>
<accession>A0AA40KDA3</accession>
<dbReference type="InterPro" id="IPR004585">
    <property type="entry name" value="DNA_recomb/repair_Rad52"/>
</dbReference>
<feature type="compositionally biased region" description="Polar residues" evidence="7">
    <location>
        <begin position="257"/>
        <end position="266"/>
    </location>
</feature>
<dbReference type="GO" id="GO:0003697">
    <property type="term" value="F:single-stranded DNA binding"/>
    <property type="evidence" value="ECO:0007669"/>
    <property type="project" value="UniProtKB-ARBA"/>
</dbReference>
<reference evidence="8" key="1">
    <citation type="submission" date="2023-06" db="EMBL/GenBank/DDBJ databases">
        <title>Genome-scale phylogeny and comparative genomics of the fungal order Sordariales.</title>
        <authorList>
            <consortium name="Lawrence Berkeley National Laboratory"/>
            <person name="Hensen N."/>
            <person name="Bonometti L."/>
            <person name="Westerberg I."/>
            <person name="Brannstrom I.O."/>
            <person name="Guillou S."/>
            <person name="Cros-Aarteil S."/>
            <person name="Calhoun S."/>
            <person name="Haridas S."/>
            <person name="Kuo A."/>
            <person name="Mondo S."/>
            <person name="Pangilinan J."/>
            <person name="Riley R."/>
            <person name="LaButti K."/>
            <person name="Andreopoulos B."/>
            <person name="Lipzen A."/>
            <person name="Chen C."/>
            <person name="Yanf M."/>
            <person name="Daum C."/>
            <person name="Ng V."/>
            <person name="Clum A."/>
            <person name="Steindorff A."/>
            <person name="Ohm R."/>
            <person name="Martin F."/>
            <person name="Silar P."/>
            <person name="Natvig D."/>
            <person name="Lalanne C."/>
            <person name="Gautier V."/>
            <person name="Ament-velasquez S.L."/>
            <person name="Kruys A."/>
            <person name="Hutchinson M.I."/>
            <person name="Powell A.J."/>
            <person name="Barry K."/>
            <person name="Miller A.N."/>
            <person name="Grigoriev I.V."/>
            <person name="Debuchy R."/>
            <person name="Gladieux P."/>
            <person name="Thoren M.H."/>
            <person name="Johannesson H."/>
        </authorList>
    </citation>
    <scope>NUCLEOTIDE SEQUENCE</scope>
    <source>
        <strain evidence="8">SMH3187-1</strain>
    </source>
</reference>
<keyword evidence="2" id="KW-0227">DNA damage</keyword>
<evidence type="ECO:0000256" key="3">
    <source>
        <dbReference type="ARBA" id="ARBA00023125"/>
    </source>
</evidence>
<feature type="region of interest" description="Disordered" evidence="7">
    <location>
        <begin position="424"/>
        <end position="521"/>
    </location>
</feature>
<dbReference type="Gene3D" id="3.30.390.80">
    <property type="entry name" value="DNA repair protein Rad52/59/22"/>
    <property type="match status" value="1"/>
</dbReference>
<dbReference type="GO" id="GO:0006312">
    <property type="term" value="P:mitotic recombination"/>
    <property type="evidence" value="ECO:0007669"/>
    <property type="project" value="TreeGrafter"/>
</dbReference>
<evidence type="ECO:0000313" key="8">
    <source>
        <dbReference type="EMBL" id="KAK0754666.1"/>
    </source>
</evidence>
<sequence length="542" mass="57305">MPNPGDQHRAIANPFEEPPQRISTYTAQEIATLQSRLEKQLGPEYISSRIGPGGGKVHYLAADKCIQLANQVFGFNGWSSSIQNVQVDFVDEHPTTGKISLGLSVIMRVTLRDGTYHEDIGYGQIENCKSKASAFEKAKKEGTTDGLKRALRSFGNVLGNCIYDKTYLAQVNKVKAEPTSFDPERLYRAPGYNGKKEEPKAAAAPAPAPVVPKVEPGQVLPKLPAADSFEDFFGELDEADFAMSEDGHPDEVVLPASNASSVSNGMQPPARPMVRSESTGSNYPRQPHTPNHQQPPKPASNGFNGAQNKNAVLAPRPQPQQFSRPMPHNSNNPVAQPQGPGPQAPLQPPVLPPGGAPIGFFSARAVTQIPEDSLVAGQIPPPKGVMAFDPRAESPSIRKTPGIDHSKSKPVARDLKHAPPVIIEENPAAPGGPAAAPPGGLQGNKAVPRPNQGGPPMARGNVGNPQLDHTRRIGAPGSSSPLANRNQYRPPTMKRPSGGDGGPLAPGQGRAPLADLPNTDAVMNAGGVGGVVAPDAKRQRMN</sequence>
<dbReference type="EMBL" id="JAUKUD010000001">
    <property type="protein sequence ID" value="KAK0754666.1"/>
    <property type="molecule type" value="Genomic_DNA"/>
</dbReference>
<feature type="compositionally biased region" description="Basic and acidic residues" evidence="7">
    <location>
        <begin position="401"/>
        <end position="410"/>
    </location>
</feature>
<feature type="compositionally biased region" description="Pro residues" evidence="7">
    <location>
        <begin position="339"/>
        <end position="355"/>
    </location>
</feature>
<dbReference type="NCBIfam" id="TIGR00607">
    <property type="entry name" value="rad52"/>
    <property type="match status" value="1"/>
</dbReference>
<dbReference type="PANTHER" id="PTHR12132:SF1">
    <property type="entry name" value="DNA REPAIR PROTEIN RAD52 HOMOLOG"/>
    <property type="match status" value="1"/>
</dbReference>
<gene>
    <name evidence="8" type="ORF">B0T18DRAFT_42415</name>
</gene>
<dbReference type="Proteomes" id="UP001172155">
    <property type="component" value="Unassembled WGS sequence"/>
</dbReference>
<keyword evidence="9" id="KW-1185">Reference proteome</keyword>
<keyword evidence="4" id="KW-0233">DNA recombination</keyword>
<dbReference type="GO" id="GO:0045002">
    <property type="term" value="P:double-strand break repair via single-strand annealing"/>
    <property type="evidence" value="ECO:0007669"/>
    <property type="project" value="InterPro"/>
</dbReference>
<evidence type="ECO:0000256" key="7">
    <source>
        <dbReference type="SAM" id="MobiDB-lite"/>
    </source>
</evidence>
<evidence type="ECO:0000256" key="6">
    <source>
        <dbReference type="ARBA" id="ARBA00077224"/>
    </source>
</evidence>
<evidence type="ECO:0000313" key="9">
    <source>
        <dbReference type="Proteomes" id="UP001172155"/>
    </source>
</evidence>
<dbReference type="FunFam" id="3.30.390.80:FF:000001">
    <property type="entry name" value="DNA repair protein RAD52 homolog"/>
    <property type="match status" value="1"/>
</dbReference>
<comment type="caution">
    <text evidence="8">The sequence shown here is derived from an EMBL/GenBank/DDBJ whole genome shotgun (WGS) entry which is preliminary data.</text>
</comment>
<evidence type="ECO:0000256" key="5">
    <source>
        <dbReference type="ARBA" id="ARBA00023204"/>
    </source>
</evidence>
<evidence type="ECO:0000256" key="1">
    <source>
        <dbReference type="ARBA" id="ARBA00006638"/>
    </source>
</evidence>
<evidence type="ECO:0000256" key="4">
    <source>
        <dbReference type="ARBA" id="ARBA00023172"/>
    </source>
</evidence>
<dbReference type="PANTHER" id="PTHR12132">
    <property type="entry name" value="DNA REPAIR AND RECOMBINATION PROTEIN RAD52, RAD59"/>
    <property type="match status" value="1"/>
</dbReference>
<dbReference type="AlphaFoldDB" id="A0AA40KDA3"/>
<organism evidence="8 9">
    <name type="scientific">Schizothecium vesticola</name>
    <dbReference type="NCBI Taxonomy" id="314040"/>
    <lineage>
        <taxon>Eukaryota</taxon>
        <taxon>Fungi</taxon>
        <taxon>Dikarya</taxon>
        <taxon>Ascomycota</taxon>
        <taxon>Pezizomycotina</taxon>
        <taxon>Sordariomycetes</taxon>
        <taxon>Sordariomycetidae</taxon>
        <taxon>Sordariales</taxon>
        <taxon>Schizotheciaceae</taxon>
        <taxon>Schizothecium</taxon>
    </lineage>
</organism>
<feature type="compositionally biased region" description="Low complexity" evidence="7">
    <location>
        <begin position="427"/>
        <end position="439"/>
    </location>
</feature>
<dbReference type="SUPFAM" id="SSF54768">
    <property type="entry name" value="dsRNA-binding domain-like"/>
    <property type="match status" value="1"/>
</dbReference>
<feature type="region of interest" description="Disordered" evidence="7">
    <location>
        <begin position="185"/>
        <end position="209"/>
    </location>
</feature>
<feature type="region of interest" description="Disordered" evidence="7">
    <location>
        <begin position="246"/>
        <end position="356"/>
    </location>
</feature>
<protein>
    <recommendedName>
        <fullName evidence="6">RAD52 homolog</fullName>
    </recommendedName>
</protein>
<evidence type="ECO:0000256" key="2">
    <source>
        <dbReference type="ARBA" id="ARBA00022763"/>
    </source>
</evidence>
<feature type="compositionally biased region" description="Polar residues" evidence="7">
    <location>
        <begin position="319"/>
        <end position="332"/>
    </location>
</feature>
<comment type="similarity">
    <text evidence="1">Belongs to the RAD52 family.</text>
</comment>
<name>A0AA40KDA3_9PEZI</name>
<proteinExistence type="inferred from homology"/>
<feature type="compositionally biased region" description="Polar residues" evidence="7">
    <location>
        <begin position="276"/>
        <end position="292"/>
    </location>
</feature>
<feature type="compositionally biased region" description="Polar residues" evidence="7">
    <location>
        <begin position="301"/>
        <end position="310"/>
    </location>
</feature>
<keyword evidence="3" id="KW-0238">DNA-binding</keyword>
<dbReference type="InterPro" id="IPR007232">
    <property type="entry name" value="Rad52_Rad59_Rad22"/>
</dbReference>
<dbReference type="GO" id="GO:0005634">
    <property type="term" value="C:nucleus"/>
    <property type="evidence" value="ECO:0007669"/>
    <property type="project" value="InterPro"/>
</dbReference>
<feature type="region of interest" description="Disordered" evidence="7">
    <location>
        <begin position="375"/>
        <end position="410"/>
    </location>
</feature>
<dbReference type="Pfam" id="PF04098">
    <property type="entry name" value="Rad52_Rad22"/>
    <property type="match status" value="1"/>
</dbReference>
<dbReference type="InterPro" id="IPR041247">
    <property type="entry name" value="Rad52_fam"/>
</dbReference>
<keyword evidence="5" id="KW-0234">DNA repair</keyword>
<dbReference type="GO" id="GO:0000730">
    <property type="term" value="P:DNA recombinase assembly"/>
    <property type="evidence" value="ECO:0007669"/>
    <property type="project" value="InterPro"/>
</dbReference>